<evidence type="ECO:0000313" key="2">
    <source>
        <dbReference type="EMBL" id="GFO21470.1"/>
    </source>
</evidence>
<feature type="region of interest" description="Disordered" evidence="1">
    <location>
        <begin position="227"/>
        <end position="250"/>
    </location>
</feature>
<gene>
    <name evidence="2" type="ORF">PoB_004797500</name>
</gene>
<organism evidence="2 3">
    <name type="scientific">Plakobranchus ocellatus</name>
    <dbReference type="NCBI Taxonomy" id="259542"/>
    <lineage>
        <taxon>Eukaryota</taxon>
        <taxon>Metazoa</taxon>
        <taxon>Spiralia</taxon>
        <taxon>Lophotrochozoa</taxon>
        <taxon>Mollusca</taxon>
        <taxon>Gastropoda</taxon>
        <taxon>Heterobranchia</taxon>
        <taxon>Euthyneura</taxon>
        <taxon>Panpulmonata</taxon>
        <taxon>Sacoglossa</taxon>
        <taxon>Placobranchoidea</taxon>
        <taxon>Plakobranchidae</taxon>
        <taxon>Plakobranchus</taxon>
    </lineage>
</organism>
<comment type="caution">
    <text evidence="2">The sequence shown here is derived from an EMBL/GenBank/DDBJ whole genome shotgun (WGS) entry which is preliminary data.</text>
</comment>
<sequence>MDETLAHFGLGSRLKRNMEFDAAIPVAVVVPTDDEMNLAGSKHANWSKQWFLRNVLKKAFLLVLDDQTPLPKWLADSDNATCNSESNATLLHLRMLYAHQDFWIRLETKNISIREITEESELQFGTGSKTEALQSCDRLEVSEIVAGRSFNIYCTLGNRMRDIYIRGRVVSQICSLYVSEVLHWESQDEVPCHRVTLSIPRRGALSSVTLSIPGRDALYHYDSMHISEEEEEEEQREEKTSWDRYITTRS</sequence>
<name>A0AAV4BPT3_9GAST</name>
<protein>
    <submittedName>
        <fullName evidence="2">Uncharacterized protein</fullName>
    </submittedName>
</protein>
<evidence type="ECO:0000256" key="1">
    <source>
        <dbReference type="SAM" id="MobiDB-lite"/>
    </source>
</evidence>
<accession>A0AAV4BPT3</accession>
<proteinExistence type="predicted"/>
<dbReference type="AlphaFoldDB" id="A0AAV4BPT3"/>
<reference evidence="2 3" key="1">
    <citation type="journal article" date="2021" name="Elife">
        <title>Chloroplast acquisition without the gene transfer in kleptoplastic sea slugs, Plakobranchus ocellatus.</title>
        <authorList>
            <person name="Maeda T."/>
            <person name="Takahashi S."/>
            <person name="Yoshida T."/>
            <person name="Shimamura S."/>
            <person name="Takaki Y."/>
            <person name="Nagai Y."/>
            <person name="Toyoda A."/>
            <person name="Suzuki Y."/>
            <person name="Arimoto A."/>
            <person name="Ishii H."/>
            <person name="Satoh N."/>
            <person name="Nishiyama T."/>
            <person name="Hasebe M."/>
            <person name="Maruyama T."/>
            <person name="Minagawa J."/>
            <person name="Obokata J."/>
            <person name="Shigenobu S."/>
        </authorList>
    </citation>
    <scope>NUCLEOTIDE SEQUENCE [LARGE SCALE GENOMIC DNA]</scope>
</reference>
<dbReference type="Proteomes" id="UP000735302">
    <property type="component" value="Unassembled WGS sequence"/>
</dbReference>
<dbReference type="EMBL" id="BLXT01005253">
    <property type="protein sequence ID" value="GFO21470.1"/>
    <property type="molecule type" value="Genomic_DNA"/>
</dbReference>
<keyword evidence="3" id="KW-1185">Reference proteome</keyword>
<evidence type="ECO:0000313" key="3">
    <source>
        <dbReference type="Proteomes" id="UP000735302"/>
    </source>
</evidence>